<keyword evidence="2" id="KW-0472">Membrane</keyword>
<feature type="transmembrane region" description="Helical" evidence="2">
    <location>
        <begin position="256"/>
        <end position="279"/>
    </location>
</feature>
<feature type="region of interest" description="Disordered" evidence="1">
    <location>
        <begin position="98"/>
        <end position="154"/>
    </location>
</feature>
<gene>
    <name evidence="3" type="ORF">BD324DRAFT_93915</name>
</gene>
<accession>A0A1Y1UE72</accession>
<proteinExistence type="predicted"/>
<keyword evidence="2" id="KW-0812">Transmembrane</keyword>
<dbReference type="RefSeq" id="XP_021869565.1">
    <property type="nucleotide sequence ID" value="XM_022019283.1"/>
</dbReference>
<feature type="compositionally biased region" description="Low complexity" evidence="1">
    <location>
        <begin position="98"/>
        <end position="120"/>
    </location>
</feature>
<evidence type="ECO:0000256" key="2">
    <source>
        <dbReference type="SAM" id="Phobius"/>
    </source>
</evidence>
<sequence length="331" mass="36464">MPSKSEEKKAKEKPLFKFGPFEQAIAVLLVMGFANNPSLPYAILSQSHTVFGGMPDGTSTIPLFTPPMIMLVIVAYVGYHVLSRQEALRTRNKALAKAASKSSSSSSSSSSSKKPLSSSDIKSKGLPSSSSRVGDPVPKHVSGGSELDPKKDPSSNLFQQNYFLTMQGPGRPALVPFQDGLRPKAGEAQGTLWWDNVPDDAEQLMAPPVDPANVRSLMKNPYALDMIEKDLELLKLQRQRKEEEERYEKVGGILQTMLGGLLCAVDMRLGVAAIVFFLYRHFTLLQATEHDDLKAAQDDEKKELMKRISEAKKAGADKMELQMLQRQVSRL</sequence>
<evidence type="ECO:0000313" key="3">
    <source>
        <dbReference type="EMBL" id="ORX35375.1"/>
    </source>
</evidence>
<keyword evidence="2" id="KW-1133">Transmembrane helix</keyword>
<organism evidence="3 4">
    <name type="scientific">Kockovaella imperatae</name>
    <dbReference type="NCBI Taxonomy" id="4999"/>
    <lineage>
        <taxon>Eukaryota</taxon>
        <taxon>Fungi</taxon>
        <taxon>Dikarya</taxon>
        <taxon>Basidiomycota</taxon>
        <taxon>Agaricomycotina</taxon>
        <taxon>Tremellomycetes</taxon>
        <taxon>Tremellales</taxon>
        <taxon>Cuniculitremaceae</taxon>
        <taxon>Kockovaella</taxon>
    </lineage>
</organism>
<dbReference type="GeneID" id="33561092"/>
<dbReference type="InParanoid" id="A0A1Y1UE72"/>
<comment type="caution">
    <text evidence="3">The sequence shown here is derived from an EMBL/GenBank/DDBJ whole genome shotgun (WGS) entry which is preliminary data.</text>
</comment>
<dbReference type="Proteomes" id="UP000193218">
    <property type="component" value="Unassembled WGS sequence"/>
</dbReference>
<reference evidence="3 4" key="1">
    <citation type="submission" date="2017-03" db="EMBL/GenBank/DDBJ databases">
        <title>Widespread Adenine N6-methylation of Active Genes in Fungi.</title>
        <authorList>
            <consortium name="DOE Joint Genome Institute"/>
            <person name="Mondo S.J."/>
            <person name="Dannebaum R.O."/>
            <person name="Kuo R.C."/>
            <person name="Louie K.B."/>
            <person name="Bewick A.J."/>
            <person name="Labutti K."/>
            <person name="Haridas S."/>
            <person name="Kuo A."/>
            <person name="Salamov A."/>
            <person name="Ahrendt S.R."/>
            <person name="Lau R."/>
            <person name="Bowen B.P."/>
            <person name="Lipzen A."/>
            <person name="Sullivan W."/>
            <person name="Andreopoulos W.B."/>
            <person name="Clum A."/>
            <person name="Lindquist E."/>
            <person name="Daum C."/>
            <person name="Northen T.R."/>
            <person name="Ramamoorthy G."/>
            <person name="Schmitz R.J."/>
            <person name="Gryganskyi A."/>
            <person name="Culley D."/>
            <person name="Magnuson J."/>
            <person name="James T.Y."/>
            <person name="O'Malley M.A."/>
            <person name="Stajich J.E."/>
            <person name="Spatafora J.W."/>
            <person name="Visel A."/>
            <person name="Grigoriev I.V."/>
        </authorList>
    </citation>
    <scope>NUCLEOTIDE SEQUENCE [LARGE SCALE GENOMIC DNA]</scope>
    <source>
        <strain evidence="3 4">NRRL Y-17943</strain>
    </source>
</reference>
<feature type="transmembrane region" description="Helical" evidence="2">
    <location>
        <begin position="63"/>
        <end position="82"/>
    </location>
</feature>
<dbReference type="EMBL" id="NBSH01000011">
    <property type="protein sequence ID" value="ORX35375.1"/>
    <property type="molecule type" value="Genomic_DNA"/>
</dbReference>
<evidence type="ECO:0000313" key="4">
    <source>
        <dbReference type="Proteomes" id="UP000193218"/>
    </source>
</evidence>
<name>A0A1Y1UE72_9TREE</name>
<evidence type="ECO:0000256" key="1">
    <source>
        <dbReference type="SAM" id="MobiDB-lite"/>
    </source>
</evidence>
<dbReference type="OrthoDB" id="2592256at2759"/>
<feature type="transmembrane region" description="Helical" evidence="2">
    <location>
        <begin position="21"/>
        <end position="43"/>
    </location>
</feature>
<protein>
    <submittedName>
        <fullName evidence="3">Uncharacterized protein</fullName>
    </submittedName>
</protein>
<dbReference type="AlphaFoldDB" id="A0A1Y1UE72"/>
<keyword evidence="4" id="KW-1185">Reference proteome</keyword>